<protein>
    <submittedName>
        <fullName evidence="2">Uncharacterized protein</fullName>
    </submittedName>
</protein>
<sequence length="386" mass="44895">MNPGMLLFQEVEKSNPEIYDQILHILRPHPIDSVARVLDDHLKKNVTNLDMFNKYRKNIPRFLLRYVQLCQKNFPQPGEPYGIHLTCRISKTDTQETLDSKHLKNQGSGATNGYNVVGSLKYEIELFSNPSQIYELAPRRKYSSIYVTGYTIGELFDRLEDCCHLKRNNPKNKAQNRDGHYRYLSTFQYILVSDKNVIKILYTNSKQLTYLMRRLNPNRIVALTDHKKVLKKCGLLSYVFNMIRIIKTQHFSNEMDVLTVAKYQIRTGIPLPLNRIGLANDENKSPIDVLSFEALKKNCAYLSAKYNHRNFVVKSSLEKIFCGQQFNEGTGYKFALLPKYDHESKEKISEANNEGKVSRKRKDSETETVSETCNEGKRYPEKKKMR</sequence>
<evidence type="ECO:0000313" key="3">
    <source>
        <dbReference type="Proteomes" id="UP000499080"/>
    </source>
</evidence>
<evidence type="ECO:0000256" key="1">
    <source>
        <dbReference type="SAM" id="MobiDB-lite"/>
    </source>
</evidence>
<dbReference type="SUPFAM" id="SSF64484">
    <property type="entry name" value="beta and beta-prime subunits of DNA dependent RNA-polymerase"/>
    <property type="match status" value="1"/>
</dbReference>
<reference evidence="2 3" key="1">
    <citation type="journal article" date="2019" name="Sci. Rep.">
        <title>Orb-weaving spider Araneus ventricosus genome elucidates the spidroin gene catalogue.</title>
        <authorList>
            <person name="Kono N."/>
            <person name="Nakamura H."/>
            <person name="Ohtoshi R."/>
            <person name="Moran D.A.P."/>
            <person name="Shinohara A."/>
            <person name="Yoshida Y."/>
            <person name="Fujiwara M."/>
            <person name="Mori M."/>
            <person name="Tomita M."/>
            <person name="Arakawa K."/>
        </authorList>
    </citation>
    <scope>NUCLEOTIDE SEQUENCE [LARGE SCALE GENOMIC DNA]</scope>
</reference>
<dbReference type="EMBL" id="BGPR01056595">
    <property type="protein sequence ID" value="GBO33059.1"/>
    <property type="molecule type" value="Genomic_DNA"/>
</dbReference>
<evidence type="ECO:0000313" key="2">
    <source>
        <dbReference type="EMBL" id="GBO33059.1"/>
    </source>
</evidence>
<gene>
    <name evidence="2" type="ORF">AVEN_34098_1</name>
</gene>
<organism evidence="2 3">
    <name type="scientific">Araneus ventricosus</name>
    <name type="common">Orbweaver spider</name>
    <name type="synonym">Epeira ventricosa</name>
    <dbReference type="NCBI Taxonomy" id="182803"/>
    <lineage>
        <taxon>Eukaryota</taxon>
        <taxon>Metazoa</taxon>
        <taxon>Ecdysozoa</taxon>
        <taxon>Arthropoda</taxon>
        <taxon>Chelicerata</taxon>
        <taxon>Arachnida</taxon>
        <taxon>Araneae</taxon>
        <taxon>Araneomorphae</taxon>
        <taxon>Entelegynae</taxon>
        <taxon>Araneoidea</taxon>
        <taxon>Araneidae</taxon>
        <taxon>Araneus</taxon>
    </lineage>
</organism>
<name>A0A4Y2W7C7_ARAVE</name>
<keyword evidence="3" id="KW-1185">Reference proteome</keyword>
<proteinExistence type="predicted"/>
<dbReference type="Proteomes" id="UP000499080">
    <property type="component" value="Unassembled WGS sequence"/>
</dbReference>
<comment type="caution">
    <text evidence="2">The sequence shown here is derived from an EMBL/GenBank/DDBJ whole genome shotgun (WGS) entry which is preliminary data.</text>
</comment>
<accession>A0A4Y2W7C7</accession>
<dbReference type="OrthoDB" id="6419573at2759"/>
<feature type="region of interest" description="Disordered" evidence="1">
    <location>
        <begin position="345"/>
        <end position="386"/>
    </location>
</feature>
<dbReference type="AlphaFoldDB" id="A0A4Y2W7C7"/>